<evidence type="ECO:0000313" key="2">
    <source>
        <dbReference type="EMBL" id="OGZ69007.1"/>
    </source>
</evidence>
<feature type="transmembrane region" description="Helical" evidence="1">
    <location>
        <begin position="12"/>
        <end position="35"/>
    </location>
</feature>
<proteinExistence type="predicted"/>
<dbReference type="InterPro" id="IPR012902">
    <property type="entry name" value="N_methyl_site"/>
</dbReference>
<reference evidence="2 3" key="1">
    <citation type="journal article" date="2016" name="Nat. Commun.">
        <title>Thousands of microbial genomes shed light on interconnected biogeochemical processes in an aquifer system.</title>
        <authorList>
            <person name="Anantharaman K."/>
            <person name="Brown C.T."/>
            <person name="Hug L.A."/>
            <person name="Sharon I."/>
            <person name="Castelle C.J."/>
            <person name="Probst A.J."/>
            <person name="Thomas B.C."/>
            <person name="Singh A."/>
            <person name="Wilkins M.J."/>
            <person name="Karaoz U."/>
            <person name="Brodie E.L."/>
            <person name="Williams K.H."/>
            <person name="Hubbard S.S."/>
            <person name="Banfield J.F."/>
        </authorList>
    </citation>
    <scope>NUCLEOTIDE SEQUENCE [LARGE SCALE GENOMIC DNA]</scope>
</reference>
<organism evidence="2 3">
    <name type="scientific">Candidatus Staskawiczbacteria bacterium RIFCSPHIGHO2_02_FULL_34_9</name>
    <dbReference type="NCBI Taxonomy" id="1802206"/>
    <lineage>
        <taxon>Bacteria</taxon>
        <taxon>Candidatus Staskawicziibacteriota</taxon>
    </lineage>
</organism>
<gene>
    <name evidence="2" type="ORF">A3D35_02620</name>
</gene>
<accession>A0A1G2I2W0</accession>
<name>A0A1G2I2W0_9BACT</name>
<comment type="caution">
    <text evidence="2">The sequence shown here is derived from an EMBL/GenBank/DDBJ whole genome shotgun (WGS) entry which is preliminary data.</text>
</comment>
<dbReference type="Proteomes" id="UP000176421">
    <property type="component" value="Unassembled WGS sequence"/>
</dbReference>
<sequence>MNKKNNIKNQKGFTLLEVVVSIAVIAGLFMLYTAVISNVSLSRTIKQKDIALKIASHEIEGLRAGGYDLLPVSGSFSDDNLSLLPSGEGALRVSDYIDDVKEVVVTVSWVNFLGKSQSLSLSTLILEEGGLK</sequence>
<dbReference type="Pfam" id="PF07963">
    <property type="entry name" value="N_methyl"/>
    <property type="match status" value="1"/>
</dbReference>
<keyword evidence="1" id="KW-1133">Transmembrane helix</keyword>
<dbReference type="STRING" id="1802206.A3D35_02620"/>
<evidence type="ECO:0008006" key="4">
    <source>
        <dbReference type="Google" id="ProtNLM"/>
    </source>
</evidence>
<protein>
    <recommendedName>
        <fullName evidence="4">Type II secretion system protein GspI C-terminal domain-containing protein</fullName>
    </recommendedName>
</protein>
<dbReference type="EMBL" id="MHOS01000015">
    <property type="protein sequence ID" value="OGZ69007.1"/>
    <property type="molecule type" value="Genomic_DNA"/>
</dbReference>
<dbReference type="NCBIfam" id="TIGR02532">
    <property type="entry name" value="IV_pilin_GFxxxE"/>
    <property type="match status" value="1"/>
</dbReference>
<keyword evidence="1" id="KW-0812">Transmembrane</keyword>
<dbReference type="AlphaFoldDB" id="A0A1G2I2W0"/>
<evidence type="ECO:0000313" key="3">
    <source>
        <dbReference type="Proteomes" id="UP000176421"/>
    </source>
</evidence>
<evidence type="ECO:0000256" key="1">
    <source>
        <dbReference type="SAM" id="Phobius"/>
    </source>
</evidence>
<keyword evidence="1" id="KW-0472">Membrane</keyword>